<dbReference type="EMBL" id="CP116968">
    <property type="protein sequence ID" value="WNM61239.1"/>
    <property type="molecule type" value="Genomic_DNA"/>
</dbReference>
<dbReference type="GO" id="GO:0030151">
    <property type="term" value="F:molybdenum ion binding"/>
    <property type="evidence" value="ECO:0007669"/>
    <property type="project" value="InterPro"/>
</dbReference>
<evidence type="ECO:0000313" key="2">
    <source>
        <dbReference type="EMBL" id="WNM61239.1"/>
    </source>
</evidence>
<sequence length="181" mass="20387">MATILFVSDGYVGDVKIFMGSVAYLYQINRSPGGLPKLPVPEAWITFKGMDGDRHRNRALHGGPDRALCLFSFEVLEALQQEGHTVHPGASGENFTLAGLNWTQLKPGDHLKIGEEVQIKLTSYCEPCRHNAQWFVNGDFSRISHRQYPGWSRLYARVLFEGRVRQGDGVWVVTSPNRNMK</sequence>
<name>A0AA96GFA1_9BACT</name>
<dbReference type="PROSITE" id="PS51340">
    <property type="entry name" value="MOSC"/>
    <property type="match status" value="1"/>
</dbReference>
<keyword evidence="3" id="KW-1185">Reference proteome</keyword>
<dbReference type="InterPro" id="IPR052353">
    <property type="entry name" value="Benzoxazolinone_Detox_Enz"/>
</dbReference>
<proteinExistence type="predicted"/>
<protein>
    <submittedName>
        <fullName evidence="2">MOSC domain-containing protein</fullName>
    </submittedName>
</protein>
<reference evidence="2 3" key="1">
    <citation type="submission" date="2023-01" db="EMBL/GenBank/DDBJ databases">
        <title>Cultivation and genomic characterization of new, ubiquitous marine nitrite-oxidizing bacteria from the Nitrospirales.</title>
        <authorList>
            <person name="Mueller A.J."/>
            <person name="Daebeler A."/>
            <person name="Herbold C.W."/>
            <person name="Kirkegaard R.H."/>
            <person name="Daims H."/>
        </authorList>
    </citation>
    <scope>NUCLEOTIDE SEQUENCE [LARGE SCALE GENOMIC DNA]</scope>
    <source>
        <strain evidence="2 3">DK</strain>
    </source>
</reference>
<dbReference type="RefSeq" id="WP_312743098.1">
    <property type="nucleotide sequence ID" value="NZ_CP116968.1"/>
</dbReference>
<accession>A0AA96GFA1</accession>
<dbReference type="Proteomes" id="UP001302494">
    <property type="component" value="Chromosome"/>
</dbReference>
<dbReference type="PANTHER" id="PTHR30212:SF2">
    <property type="entry name" value="PROTEIN YIIM"/>
    <property type="match status" value="1"/>
</dbReference>
<organism evidence="2 3">
    <name type="scientific">Candidatus Nitrospira neomarina</name>
    <dbReference type="NCBI Taxonomy" id="3020899"/>
    <lineage>
        <taxon>Bacteria</taxon>
        <taxon>Pseudomonadati</taxon>
        <taxon>Nitrospirota</taxon>
        <taxon>Nitrospiria</taxon>
        <taxon>Nitrospirales</taxon>
        <taxon>Nitrospiraceae</taxon>
        <taxon>Nitrospira</taxon>
    </lineage>
</organism>
<dbReference type="Pfam" id="PF03473">
    <property type="entry name" value="MOSC"/>
    <property type="match status" value="1"/>
</dbReference>
<evidence type="ECO:0000259" key="1">
    <source>
        <dbReference type="PROSITE" id="PS51340"/>
    </source>
</evidence>
<gene>
    <name evidence="2" type="ORF">PQG83_15970</name>
</gene>
<evidence type="ECO:0000313" key="3">
    <source>
        <dbReference type="Proteomes" id="UP001302494"/>
    </source>
</evidence>
<dbReference type="GO" id="GO:0003824">
    <property type="term" value="F:catalytic activity"/>
    <property type="evidence" value="ECO:0007669"/>
    <property type="project" value="InterPro"/>
</dbReference>
<dbReference type="GO" id="GO:0030170">
    <property type="term" value="F:pyridoxal phosphate binding"/>
    <property type="evidence" value="ECO:0007669"/>
    <property type="project" value="InterPro"/>
</dbReference>
<dbReference type="SUPFAM" id="SSF50800">
    <property type="entry name" value="PK beta-barrel domain-like"/>
    <property type="match status" value="1"/>
</dbReference>
<dbReference type="AlphaFoldDB" id="A0AA96GFA1"/>
<dbReference type="KEGG" id="nneo:PQG83_15970"/>
<dbReference type="InterPro" id="IPR011037">
    <property type="entry name" value="Pyrv_Knase-like_insert_dom_sf"/>
</dbReference>
<dbReference type="InterPro" id="IPR005302">
    <property type="entry name" value="MoCF_Sase_C"/>
</dbReference>
<dbReference type="PANTHER" id="PTHR30212">
    <property type="entry name" value="PROTEIN YIIM"/>
    <property type="match status" value="1"/>
</dbReference>
<dbReference type="Gene3D" id="2.40.33.20">
    <property type="entry name" value="PK beta-barrel domain-like"/>
    <property type="match status" value="1"/>
</dbReference>
<feature type="domain" description="MOSC" evidence="1">
    <location>
        <begin position="37"/>
        <end position="173"/>
    </location>
</feature>